<organism evidence="1 2">
    <name type="scientific">Chitinophaga skermanii</name>
    <dbReference type="NCBI Taxonomy" id="331697"/>
    <lineage>
        <taxon>Bacteria</taxon>
        <taxon>Pseudomonadati</taxon>
        <taxon>Bacteroidota</taxon>
        <taxon>Chitinophagia</taxon>
        <taxon>Chitinophagales</taxon>
        <taxon>Chitinophagaceae</taxon>
        <taxon>Chitinophaga</taxon>
    </lineage>
</organism>
<name>A0A327QNP8_9BACT</name>
<protein>
    <submittedName>
        <fullName evidence="1">Uncharacterized protein</fullName>
    </submittedName>
</protein>
<comment type="caution">
    <text evidence="1">The sequence shown here is derived from an EMBL/GenBank/DDBJ whole genome shotgun (WGS) entry which is preliminary data.</text>
</comment>
<sequence>MTNEYYLHLFNERFQHIIDNYVLIKGFTNSFNIINVKNHSFLKIEDVELASFYIMKLIEAGVPIYESIKDIPGVEKW</sequence>
<keyword evidence="2" id="KW-1185">Reference proteome</keyword>
<dbReference type="AlphaFoldDB" id="A0A327QNP8"/>
<evidence type="ECO:0000313" key="2">
    <source>
        <dbReference type="Proteomes" id="UP000249547"/>
    </source>
</evidence>
<dbReference type="EMBL" id="QLLL01000004">
    <property type="protein sequence ID" value="RAJ05515.1"/>
    <property type="molecule type" value="Genomic_DNA"/>
</dbReference>
<accession>A0A327QNP8</accession>
<dbReference type="Proteomes" id="UP000249547">
    <property type="component" value="Unassembled WGS sequence"/>
</dbReference>
<reference evidence="1 2" key="1">
    <citation type="submission" date="2018-06" db="EMBL/GenBank/DDBJ databases">
        <title>Genomic Encyclopedia of Archaeal and Bacterial Type Strains, Phase II (KMG-II): from individual species to whole genera.</title>
        <authorList>
            <person name="Goeker M."/>
        </authorList>
    </citation>
    <scope>NUCLEOTIDE SEQUENCE [LARGE SCALE GENOMIC DNA]</scope>
    <source>
        <strain evidence="1 2">DSM 23857</strain>
    </source>
</reference>
<gene>
    <name evidence="1" type="ORF">LX64_02675</name>
</gene>
<evidence type="ECO:0000313" key="1">
    <source>
        <dbReference type="EMBL" id="RAJ05515.1"/>
    </source>
</evidence>
<proteinExistence type="predicted"/>